<feature type="transmembrane region" description="Helical" evidence="1">
    <location>
        <begin position="38"/>
        <end position="63"/>
    </location>
</feature>
<comment type="caution">
    <text evidence="2">The sequence shown here is derived from an EMBL/GenBank/DDBJ whole genome shotgun (WGS) entry which is preliminary data.</text>
</comment>
<keyword evidence="3" id="KW-1185">Reference proteome</keyword>
<evidence type="ECO:0000256" key="1">
    <source>
        <dbReference type="SAM" id="Phobius"/>
    </source>
</evidence>
<organism evidence="2 3">
    <name type="scientific">Periconia digitata</name>
    <dbReference type="NCBI Taxonomy" id="1303443"/>
    <lineage>
        <taxon>Eukaryota</taxon>
        <taxon>Fungi</taxon>
        <taxon>Dikarya</taxon>
        <taxon>Ascomycota</taxon>
        <taxon>Pezizomycotina</taxon>
        <taxon>Dothideomycetes</taxon>
        <taxon>Pleosporomycetidae</taxon>
        <taxon>Pleosporales</taxon>
        <taxon>Massarineae</taxon>
        <taxon>Periconiaceae</taxon>
        <taxon>Periconia</taxon>
    </lineage>
</organism>
<evidence type="ECO:0000313" key="2">
    <source>
        <dbReference type="EMBL" id="CAI6332079.1"/>
    </source>
</evidence>
<accession>A0A9W4XKP3</accession>
<protein>
    <submittedName>
        <fullName evidence="2">Uncharacterized protein</fullName>
    </submittedName>
</protein>
<proteinExistence type="predicted"/>
<keyword evidence="1" id="KW-0812">Transmembrane</keyword>
<dbReference type="EMBL" id="CAOQHR010000003">
    <property type="protein sequence ID" value="CAI6332079.1"/>
    <property type="molecule type" value="Genomic_DNA"/>
</dbReference>
<sequence>MYFPSITNRLLSPQFKYICDTLEKLLCYMTSVQHNHSFVCLMGTGACGVIYAIPQFCFLNVFFATIGTP</sequence>
<keyword evidence="1" id="KW-1133">Transmembrane helix</keyword>
<dbReference type="Proteomes" id="UP001152607">
    <property type="component" value="Unassembled WGS sequence"/>
</dbReference>
<dbReference type="AlphaFoldDB" id="A0A9W4XKP3"/>
<gene>
    <name evidence="2" type="ORF">PDIGIT_LOCUS5108</name>
</gene>
<evidence type="ECO:0000313" key="3">
    <source>
        <dbReference type="Proteomes" id="UP001152607"/>
    </source>
</evidence>
<name>A0A9W4XKP3_9PLEO</name>
<keyword evidence="1" id="KW-0472">Membrane</keyword>
<reference evidence="2" key="1">
    <citation type="submission" date="2023-01" db="EMBL/GenBank/DDBJ databases">
        <authorList>
            <person name="Van Ghelder C."/>
            <person name="Rancurel C."/>
        </authorList>
    </citation>
    <scope>NUCLEOTIDE SEQUENCE</scope>
    <source>
        <strain evidence="2">CNCM I-4278</strain>
    </source>
</reference>